<reference evidence="1 2" key="1">
    <citation type="journal article" date="2018" name="Front. Plant Sci.">
        <title>Red Clover (Trifolium pratense) and Zigzag Clover (T. medium) - A Picture of Genomic Similarities and Differences.</title>
        <authorList>
            <person name="Dluhosova J."/>
            <person name="Istvanek J."/>
            <person name="Nedelnik J."/>
            <person name="Repkova J."/>
        </authorList>
    </citation>
    <scope>NUCLEOTIDE SEQUENCE [LARGE SCALE GENOMIC DNA]</scope>
    <source>
        <strain evidence="2">cv. 10/8</strain>
        <tissue evidence="1">Leaf</tissue>
    </source>
</reference>
<dbReference type="AlphaFoldDB" id="A0A392TR57"/>
<feature type="non-terminal residue" evidence="1">
    <location>
        <position position="1"/>
    </location>
</feature>
<evidence type="ECO:0000313" key="1">
    <source>
        <dbReference type="EMBL" id="MCI63472.1"/>
    </source>
</evidence>
<organism evidence="1 2">
    <name type="scientific">Trifolium medium</name>
    <dbReference type="NCBI Taxonomy" id="97028"/>
    <lineage>
        <taxon>Eukaryota</taxon>
        <taxon>Viridiplantae</taxon>
        <taxon>Streptophyta</taxon>
        <taxon>Embryophyta</taxon>
        <taxon>Tracheophyta</taxon>
        <taxon>Spermatophyta</taxon>
        <taxon>Magnoliopsida</taxon>
        <taxon>eudicotyledons</taxon>
        <taxon>Gunneridae</taxon>
        <taxon>Pentapetalae</taxon>
        <taxon>rosids</taxon>
        <taxon>fabids</taxon>
        <taxon>Fabales</taxon>
        <taxon>Fabaceae</taxon>
        <taxon>Papilionoideae</taxon>
        <taxon>50 kb inversion clade</taxon>
        <taxon>NPAAA clade</taxon>
        <taxon>Hologalegina</taxon>
        <taxon>IRL clade</taxon>
        <taxon>Trifolieae</taxon>
        <taxon>Trifolium</taxon>
    </lineage>
</organism>
<sequence length="54" mass="6076">RARARERLFHLDIMPVTCGCVQLRGGIRVGDSDESLERRVVCSMELEKKDACGL</sequence>
<proteinExistence type="predicted"/>
<evidence type="ECO:0000313" key="2">
    <source>
        <dbReference type="Proteomes" id="UP000265520"/>
    </source>
</evidence>
<accession>A0A392TR57</accession>
<dbReference type="Proteomes" id="UP000265520">
    <property type="component" value="Unassembled WGS sequence"/>
</dbReference>
<name>A0A392TR57_9FABA</name>
<comment type="caution">
    <text evidence="1">The sequence shown here is derived from an EMBL/GenBank/DDBJ whole genome shotgun (WGS) entry which is preliminary data.</text>
</comment>
<protein>
    <submittedName>
        <fullName evidence="1">Uncharacterized protein</fullName>
    </submittedName>
</protein>
<keyword evidence="2" id="KW-1185">Reference proteome</keyword>
<dbReference type="EMBL" id="LXQA010637785">
    <property type="protein sequence ID" value="MCI63472.1"/>
    <property type="molecule type" value="Genomic_DNA"/>
</dbReference>